<dbReference type="Proteomes" id="UP000262825">
    <property type="component" value="Unassembled WGS sequence"/>
</dbReference>
<comment type="subcellular location">
    <subcellularLocation>
        <location evidence="1">Endoplasmic reticulum membrane</location>
        <topology evidence="1">Single-pass type I membrane protein</topology>
    </subcellularLocation>
</comment>
<dbReference type="EMBL" id="UFAJ01000055">
    <property type="protein sequence ID" value="SSD58846.1"/>
    <property type="molecule type" value="Genomic_DNA"/>
</dbReference>
<evidence type="ECO:0000256" key="6">
    <source>
        <dbReference type="ARBA" id="ARBA00022729"/>
    </source>
</evidence>
<evidence type="ECO:0000313" key="13">
    <source>
        <dbReference type="EMBL" id="SSD58846.1"/>
    </source>
</evidence>
<comment type="similarity">
    <text evidence="2">Belongs to the ROT1 family.</text>
</comment>
<dbReference type="GO" id="GO:0007118">
    <property type="term" value="P:budding cell apical bud growth"/>
    <property type="evidence" value="ECO:0007669"/>
    <property type="project" value="TreeGrafter"/>
</dbReference>
<feature type="chain" id="PRO_5016597413" description="Protein ROT1" evidence="12">
    <location>
        <begin position="22"/>
        <end position="292"/>
    </location>
</feature>
<accession>A0A376B2D9</accession>
<dbReference type="PANTHER" id="PTHR28090">
    <property type="entry name" value="PROTEIN ROT1"/>
    <property type="match status" value="1"/>
</dbReference>
<dbReference type="GO" id="GO:0051082">
    <property type="term" value="F:unfolded protein binding"/>
    <property type="evidence" value="ECO:0007669"/>
    <property type="project" value="TreeGrafter"/>
</dbReference>
<keyword evidence="5 11" id="KW-0812">Transmembrane</keyword>
<organism evidence="13 14">
    <name type="scientific">Saccharomycodes ludwigii</name>
    <dbReference type="NCBI Taxonomy" id="36035"/>
    <lineage>
        <taxon>Eukaryota</taxon>
        <taxon>Fungi</taxon>
        <taxon>Dikarya</taxon>
        <taxon>Ascomycota</taxon>
        <taxon>Saccharomycotina</taxon>
        <taxon>Saccharomycetes</taxon>
        <taxon>Saccharomycodales</taxon>
        <taxon>Saccharomycodaceae</taxon>
        <taxon>Saccharomycodes</taxon>
    </lineage>
</organism>
<evidence type="ECO:0000256" key="7">
    <source>
        <dbReference type="ARBA" id="ARBA00022824"/>
    </source>
</evidence>
<feature type="compositionally biased region" description="Low complexity" evidence="10">
    <location>
        <begin position="33"/>
        <end position="45"/>
    </location>
</feature>
<evidence type="ECO:0000256" key="4">
    <source>
        <dbReference type="ARBA" id="ARBA00017291"/>
    </source>
</evidence>
<dbReference type="AlphaFoldDB" id="A0A376B2D9"/>
<reference evidence="14" key="1">
    <citation type="submission" date="2018-06" db="EMBL/GenBank/DDBJ databases">
        <authorList>
            <person name="Guldener U."/>
        </authorList>
    </citation>
    <scope>NUCLEOTIDE SEQUENCE [LARGE SCALE GENOMIC DNA]</scope>
    <source>
        <strain evidence="14">UTAD17</strain>
    </source>
</reference>
<dbReference type="PIRSF" id="PIRSF017290">
    <property type="entry name" value="ROT1_prd"/>
    <property type="match status" value="1"/>
</dbReference>
<keyword evidence="9 11" id="KW-0472">Membrane</keyword>
<keyword evidence="6 12" id="KW-0732">Signal</keyword>
<evidence type="ECO:0000313" key="14">
    <source>
        <dbReference type="Proteomes" id="UP000262825"/>
    </source>
</evidence>
<evidence type="ECO:0000256" key="11">
    <source>
        <dbReference type="SAM" id="Phobius"/>
    </source>
</evidence>
<dbReference type="VEuPathDB" id="FungiDB:SCODWIG_00607"/>
<dbReference type="GO" id="GO:0006458">
    <property type="term" value="P:'de novo' protein folding"/>
    <property type="evidence" value="ECO:0007669"/>
    <property type="project" value="InterPro"/>
</dbReference>
<evidence type="ECO:0000256" key="1">
    <source>
        <dbReference type="ARBA" id="ARBA00004115"/>
    </source>
</evidence>
<evidence type="ECO:0000256" key="10">
    <source>
        <dbReference type="SAM" id="MobiDB-lite"/>
    </source>
</evidence>
<dbReference type="PANTHER" id="PTHR28090:SF1">
    <property type="entry name" value="PROTEIN ROT1"/>
    <property type="match status" value="1"/>
</dbReference>
<evidence type="ECO:0000256" key="9">
    <source>
        <dbReference type="ARBA" id="ARBA00023136"/>
    </source>
</evidence>
<gene>
    <name evidence="13" type="ORF">SCODWIG_00607</name>
</gene>
<dbReference type="Pfam" id="PF10681">
    <property type="entry name" value="Rot1"/>
    <property type="match status" value="1"/>
</dbReference>
<feature type="region of interest" description="Disordered" evidence="10">
    <location>
        <begin position="23"/>
        <end position="45"/>
    </location>
</feature>
<keyword evidence="14" id="KW-1185">Reference proteome</keyword>
<evidence type="ECO:0000256" key="8">
    <source>
        <dbReference type="ARBA" id="ARBA00022989"/>
    </source>
</evidence>
<evidence type="ECO:0000256" key="3">
    <source>
        <dbReference type="ARBA" id="ARBA00016195"/>
    </source>
</evidence>
<evidence type="ECO:0000256" key="2">
    <source>
        <dbReference type="ARBA" id="ARBA00007149"/>
    </source>
</evidence>
<keyword evidence="7" id="KW-0256">Endoplasmic reticulum</keyword>
<sequence>MFSIITLLSLYLSFHITTVKSDDTATTSEDDSQSSSTASASATATISTKEQEFMNSLEGTWSSKSHQVFTGSGFYDPVDELIFEPSLPGISYSFTADGHFEQALYRVTSNPKKPACPIAVITFQHGSYEVLDNGTVILNPIEIDGRQLVSDPCNDNGTSSYTRFNSTTVFKWFTVELNTYHGIQELQLYQYDWSALQPLYLVYKPPLMLPTITLNPVSEGTQSVTVSSKKKKRDSFIGNNLNVRERVRRYLENKHKTNAKKLINKNELFDSSYLWWIASLCICVGSVLFLSA</sequence>
<dbReference type="GO" id="GO:0005789">
    <property type="term" value="C:endoplasmic reticulum membrane"/>
    <property type="evidence" value="ECO:0007669"/>
    <property type="project" value="UniProtKB-SubCell"/>
</dbReference>
<name>A0A376B2D9_9ASCO</name>
<dbReference type="InterPro" id="IPR019623">
    <property type="entry name" value="Rot1"/>
</dbReference>
<evidence type="ECO:0000256" key="5">
    <source>
        <dbReference type="ARBA" id="ARBA00022692"/>
    </source>
</evidence>
<proteinExistence type="inferred from homology"/>
<evidence type="ECO:0000256" key="12">
    <source>
        <dbReference type="SAM" id="SignalP"/>
    </source>
</evidence>
<keyword evidence="8 11" id="KW-1133">Transmembrane helix</keyword>
<feature type="signal peptide" evidence="12">
    <location>
        <begin position="1"/>
        <end position="21"/>
    </location>
</feature>
<protein>
    <recommendedName>
        <fullName evidence="4">Protein ROT1</fullName>
    </recommendedName>
    <alternativeName>
        <fullName evidence="3">Protein rot1</fullName>
    </alternativeName>
</protein>
<feature type="transmembrane region" description="Helical" evidence="11">
    <location>
        <begin position="273"/>
        <end position="291"/>
    </location>
</feature>